<dbReference type="GO" id="GO:0005524">
    <property type="term" value="F:ATP binding"/>
    <property type="evidence" value="ECO:0007669"/>
    <property type="project" value="InterPro"/>
</dbReference>
<dbReference type="InterPro" id="IPR001828">
    <property type="entry name" value="ANF_lig-bd_rcpt"/>
</dbReference>
<evidence type="ECO:0000259" key="21">
    <source>
        <dbReference type="PROSITE" id="PS50125"/>
    </source>
</evidence>
<evidence type="ECO:0000313" key="23">
    <source>
        <dbReference type="Proteomes" id="UP000288716"/>
    </source>
</evidence>
<keyword evidence="6 19" id="KW-0732">Signal</keyword>
<dbReference type="PROSITE" id="PS50125">
    <property type="entry name" value="GUANYLATE_CYCLASE_2"/>
    <property type="match status" value="1"/>
</dbReference>
<feature type="domain" description="Guanylate cyclase" evidence="21">
    <location>
        <begin position="906"/>
        <end position="1036"/>
    </location>
</feature>
<dbReference type="GO" id="GO:0005886">
    <property type="term" value="C:plasma membrane"/>
    <property type="evidence" value="ECO:0007669"/>
    <property type="project" value="UniProtKB-SubCell"/>
</dbReference>
<dbReference type="CDD" id="cd06352">
    <property type="entry name" value="PBP1_NPR_GC-like"/>
    <property type="match status" value="1"/>
</dbReference>
<feature type="transmembrane region" description="Helical" evidence="18">
    <location>
        <begin position="489"/>
        <end position="514"/>
    </location>
</feature>
<keyword evidence="4" id="KW-1003">Cell membrane</keyword>
<dbReference type="InterPro" id="IPR028082">
    <property type="entry name" value="Peripla_BP_I"/>
</dbReference>
<dbReference type="Pfam" id="PF01094">
    <property type="entry name" value="ANF_receptor"/>
    <property type="match status" value="1"/>
</dbReference>
<keyword evidence="14 16" id="KW-0141">cGMP biosynthesis</keyword>
<dbReference type="VEuPathDB" id="VectorBase:LDEU003670"/>
<dbReference type="STRING" id="299467.A0A443SLG4"/>
<evidence type="ECO:0000259" key="20">
    <source>
        <dbReference type="PROSITE" id="PS50011"/>
    </source>
</evidence>
<dbReference type="OrthoDB" id="1890790at2759"/>
<dbReference type="Gene3D" id="1.10.510.10">
    <property type="entry name" value="Transferase(Phosphotransferase) domain 1"/>
    <property type="match status" value="1"/>
</dbReference>
<dbReference type="GO" id="GO:0004672">
    <property type="term" value="F:protein kinase activity"/>
    <property type="evidence" value="ECO:0007669"/>
    <property type="project" value="InterPro"/>
</dbReference>
<protein>
    <recommendedName>
        <fullName evidence="3 16">Guanylate cyclase</fullName>
        <ecNumber evidence="3 16">4.6.1.2</ecNumber>
    </recommendedName>
</protein>
<dbReference type="InterPro" id="IPR018297">
    <property type="entry name" value="A/G_cyclase_CS"/>
</dbReference>
<dbReference type="GO" id="GO:0005525">
    <property type="term" value="F:GTP binding"/>
    <property type="evidence" value="ECO:0007669"/>
    <property type="project" value="UniProtKB-KW"/>
</dbReference>
<evidence type="ECO:0000256" key="8">
    <source>
        <dbReference type="ARBA" id="ARBA00022989"/>
    </source>
</evidence>
<feature type="coiled-coil region" evidence="17">
    <location>
        <begin position="843"/>
        <end position="870"/>
    </location>
</feature>
<keyword evidence="8 18" id="KW-1133">Transmembrane helix</keyword>
<dbReference type="InterPro" id="IPR001054">
    <property type="entry name" value="A/G_cyclase"/>
</dbReference>
<comment type="caution">
    <text evidence="22">The sequence shown here is derived from an EMBL/GenBank/DDBJ whole genome shotgun (WGS) entry which is preliminary data.</text>
</comment>
<evidence type="ECO:0000256" key="7">
    <source>
        <dbReference type="ARBA" id="ARBA00022741"/>
    </source>
</evidence>
<keyword evidence="17" id="KW-0175">Coiled coil</keyword>
<comment type="catalytic activity">
    <reaction evidence="1 16">
        <text>GTP = 3',5'-cyclic GMP + diphosphate</text>
        <dbReference type="Rhea" id="RHEA:13665"/>
        <dbReference type="ChEBI" id="CHEBI:33019"/>
        <dbReference type="ChEBI" id="CHEBI:37565"/>
        <dbReference type="ChEBI" id="CHEBI:57746"/>
        <dbReference type="EC" id="4.6.1.2"/>
    </reaction>
</comment>
<dbReference type="GO" id="GO:0004016">
    <property type="term" value="F:adenylate cyclase activity"/>
    <property type="evidence" value="ECO:0007669"/>
    <property type="project" value="TreeGrafter"/>
</dbReference>
<dbReference type="InterPro" id="IPR011009">
    <property type="entry name" value="Kinase-like_dom_sf"/>
</dbReference>
<keyword evidence="5 18" id="KW-0812">Transmembrane</keyword>
<dbReference type="PROSITE" id="PS00452">
    <property type="entry name" value="GUANYLATE_CYCLASE_1"/>
    <property type="match status" value="1"/>
</dbReference>
<dbReference type="GO" id="GO:0007168">
    <property type="term" value="P:receptor guanylyl cyclase signaling pathway"/>
    <property type="evidence" value="ECO:0007669"/>
    <property type="project" value="TreeGrafter"/>
</dbReference>
<keyword evidence="7" id="KW-0547">Nucleotide-binding</keyword>
<evidence type="ECO:0000256" key="5">
    <source>
        <dbReference type="ARBA" id="ARBA00022692"/>
    </source>
</evidence>
<evidence type="ECO:0000256" key="4">
    <source>
        <dbReference type="ARBA" id="ARBA00022475"/>
    </source>
</evidence>
<dbReference type="EMBL" id="NCKV01001423">
    <property type="protein sequence ID" value="RWS28371.1"/>
    <property type="molecule type" value="Genomic_DNA"/>
</dbReference>
<dbReference type="Gene3D" id="3.40.50.2300">
    <property type="match status" value="3"/>
</dbReference>
<evidence type="ECO:0000256" key="16">
    <source>
        <dbReference type="RuleBase" id="RU003431"/>
    </source>
</evidence>
<evidence type="ECO:0000256" key="12">
    <source>
        <dbReference type="ARBA" id="ARBA00023180"/>
    </source>
</evidence>
<organism evidence="22 23">
    <name type="scientific">Leptotrombidium deliense</name>
    <dbReference type="NCBI Taxonomy" id="299467"/>
    <lineage>
        <taxon>Eukaryota</taxon>
        <taxon>Metazoa</taxon>
        <taxon>Ecdysozoa</taxon>
        <taxon>Arthropoda</taxon>
        <taxon>Chelicerata</taxon>
        <taxon>Arachnida</taxon>
        <taxon>Acari</taxon>
        <taxon>Acariformes</taxon>
        <taxon>Trombidiformes</taxon>
        <taxon>Prostigmata</taxon>
        <taxon>Anystina</taxon>
        <taxon>Parasitengona</taxon>
        <taxon>Trombiculoidea</taxon>
        <taxon>Trombiculidae</taxon>
        <taxon>Leptotrombidium</taxon>
    </lineage>
</organism>
<dbReference type="EC" id="4.6.1.2" evidence="3 16"/>
<evidence type="ECO:0000256" key="2">
    <source>
        <dbReference type="ARBA" id="ARBA00004251"/>
    </source>
</evidence>
<evidence type="ECO:0000256" key="14">
    <source>
        <dbReference type="ARBA" id="ARBA00023293"/>
    </source>
</evidence>
<dbReference type="GO" id="GO:0001653">
    <property type="term" value="F:peptide receptor activity"/>
    <property type="evidence" value="ECO:0007669"/>
    <property type="project" value="TreeGrafter"/>
</dbReference>
<evidence type="ECO:0000256" key="6">
    <source>
        <dbReference type="ARBA" id="ARBA00022729"/>
    </source>
</evidence>
<evidence type="ECO:0000256" key="17">
    <source>
        <dbReference type="SAM" id="Coils"/>
    </source>
</evidence>
<dbReference type="Gene3D" id="3.30.70.1230">
    <property type="entry name" value="Nucleotide cyclase"/>
    <property type="match status" value="1"/>
</dbReference>
<comment type="similarity">
    <text evidence="15">Belongs to the adenylyl cyclase class-4/guanylyl cyclase family.</text>
</comment>
<feature type="signal peptide" evidence="19">
    <location>
        <begin position="1"/>
        <end position="17"/>
    </location>
</feature>
<proteinExistence type="inferred from homology"/>
<dbReference type="CDD" id="cd07302">
    <property type="entry name" value="CHD"/>
    <property type="match status" value="1"/>
</dbReference>
<keyword evidence="10 18" id="KW-0472">Membrane</keyword>
<evidence type="ECO:0000256" key="3">
    <source>
        <dbReference type="ARBA" id="ARBA00012202"/>
    </source>
</evidence>
<dbReference type="GO" id="GO:0004383">
    <property type="term" value="F:guanylate cyclase activity"/>
    <property type="evidence" value="ECO:0007669"/>
    <property type="project" value="UniProtKB-EC"/>
</dbReference>
<dbReference type="InterPro" id="IPR001170">
    <property type="entry name" value="ANPR/GUC"/>
</dbReference>
<sequence>MQLLLLCLISLLSEVKSEHRFEAKVFAIVLPDEQLPFSFDTYSFALKFAEKTVNELYNNFRVNVTIRKSSMRCDSSAAPVYVAEEYYRRNLSAILGPSCTRGLEPVARMASYWNVPLCTAGGIDMKFKDKNVFQTLTRITFSIDQIGNVVSHVFKHFRWKNIALIVDETEDEYSSLKECLRNSLQDDINLNVFTFTRNIKSFTRILERSSRVSRIFVIVAGGETVRKILLQAYQLKYANGHYAYLAIDFKPDEEIFHSYSWYRRENTTNDEVLFGTNPHSIIFKAARKIFDSLLVLSIRQPSGPKYEAFAAKLKAFTENQTKIDNNKVRVNFVYFMKKQNKPNSICTLNLIITGAFDCIVTYAWALNRTISNGGSPYDGYTVSREMWNTSFSDGVIEDFVIDANGDRKADFTLKDFSSTSEEMTVVATYKGLIDSLRFIPGTAIHWPSPGNKPPLDVPKCGFTGDAPHCQKQKPILSSLRSIYHCESTVGLFTVYIIIAIGSLIVLSIIVSLALKYYKSLVLENEWSSLWWKVKWDDIIFEEKLPRSFGTLVKSEEHLPVIAEVMQRRESSRNKNSSRIFETVPATYKGMQVAVKRLRISKLIVNTELLVEMHQMRDINHENLIRFIGVCPEENRTTLLCEYSSRGCLADLLQNDEITIDWPFRFSIIADIIEGMCFLHSSPIAFHGRLKSTNCVIDGRFVVKIANFGLRELRRQSRLEAGILLCLDATCLLWTAPEHLRGDPQSIGSQKGDVYSFAVILQEIILRSSPFETLTKYTKYRTPLTYEGTTPPFRPEISRNDCPSDLLDLVHQCWEEDPQKRPSFPAIRSILKRTNIGYDGDNFLENLLSRMEQYTNNLEQLVEQRTNAFLEEKQKSEELLYEILPRTVADRLKNGESVEPENFECVTICFLDIVGFTRLSAESTPMQVVTLLNDLYTCFDNIITGFDVYKVETIGDAYMVVSGCPIPNKSRHAKEIARMSLALLDAIDVFEVRHKPDQKIQLRIGIHSGPCVAGVVGIKMPRYCLLGDTVNIAIRMESSGQAMKIHVSEETQKLLEIYGTFVLEQRGLVEIK</sequence>
<evidence type="ECO:0000256" key="19">
    <source>
        <dbReference type="SAM" id="SignalP"/>
    </source>
</evidence>
<dbReference type="SUPFAM" id="SSF53822">
    <property type="entry name" value="Periplasmic binding protein-like I"/>
    <property type="match status" value="1"/>
</dbReference>
<dbReference type="FunFam" id="3.30.70.1230:FF:000004">
    <property type="entry name" value="Guanylate cyclase"/>
    <property type="match status" value="1"/>
</dbReference>
<dbReference type="Proteomes" id="UP000288716">
    <property type="component" value="Unassembled WGS sequence"/>
</dbReference>
<dbReference type="InterPro" id="IPR050401">
    <property type="entry name" value="Cyclic_nucleotide_synthase"/>
</dbReference>
<dbReference type="SUPFAM" id="SSF56112">
    <property type="entry name" value="Protein kinase-like (PK-like)"/>
    <property type="match status" value="1"/>
</dbReference>
<dbReference type="Pfam" id="PF07714">
    <property type="entry name" value="PK_Tyr_Ser-Thr"/>
    <property type="match status" value="1"/>
</dbReference>
<evidence type="ECO:0000256" key="9">
    <source>
        <dbReference type="ARBA" id="ARBA00023134"/>
    </source>
</evidence>
<evidence type="ECO:0000256" key="11">
    <source>
        <dbReference type="ARBA" id="ARBA00023170"/>
    </source>
</evidence>
<feature type="chain" id="PRO_5019278689" description="Guanylate cyclase" evidence="19">
    <location>
        <begin position="18"/>
        <end position="1071"/>
    </location>
</feature>
<keyword evidence="12" id="KW-0325">Glycoprotein</keyword>
<accession>A0A443SLG4</accession>
<reference evidence="22 23" key="1">
    <citation type="journal article" date="2018" name="Gigascience">
        <title>Genomes of trombidid mites reveal novel predicted allergens and laterally-transferred genes associated with secondary metabolism.</title>
        <authorList>
            <person name="Dong X."/>
            <person name="Chaisiri K."/>
            <person name="Xia D."/>
            <person name="Armstrong S.D."/>
            <person name="Fang Y."/>
            <person name="Donnelly M.J."/>
            <person name="Kadowaki T."/>
            <person name="McGarry J.W."/>
            <person name="Darby A.C."/>
            <person name="Makepeace B.L."/>
        </authorList>
    </citation>
    <scope>NUCLEOTIDE SEQUENCE [LARGE SCALE GENOMIC DNA]</scope>
    <source>
        <strain evidence="22">UoL-UT</strain>
    </source>
</reference>
<dbReference type="PANTHER" id="PTHR11920:SF494">
    <property type="entry name" value="ATRIAL NATRIURETIC PEPTIDE RECEPTOR 2"/>
    <property type="match status" value="1"/>
</dbReference>
<dbReference type="InterPro" id="IPR029787">
    <property type="entry name" value="Nucleotide_cyclase"/>
</dbReference>
<evidence type="ECO:0000256" key="1">
    <source>
        <dbReference type="ARBA" id="ARBA00001436"/>
    </source>
</evidence>
<feature type="non-terminal residue" evidence="22">
    <location>
        <position position="1071"/>
    </location>
</feature>
<evidence type="ECO:0000256" key="18">
    <source>
        <dbReference type="SAM" id="Phobius"/>
    </source>
</evidence>
<name>A0A443SLG4_9ACAR</name>
<dbReference type="SMART" id="SM00044">
    <property type="entry name" value="CYCc"/>
    <property type="match status" value="1"/>
</dbReference>
<evidence type="ECO:0000256" key="10">
    <source>
        <dbReference type="ARBA" id="ARBA00023136"/>
    </source>
</evidence>
<gene>
    <name evidence="22" type="ORF">B4U80_08800</name>
</gene>
<comment type="subcellular location">
    <subcellularLocation>
        <location evidence="2">Cell membrane</location>
        <topology evidence="2">Single-pass type I membrane protein</topology>
    </subcellularLocation>
</comment>
<feature type="domain" description="Protein kinase" evidence="20">
    <location>
        <begin position="565"/>
        <end position="843"/>
    </location>
</feature>
<keyword evidence="23" id="KW-1185">Reference proteome</keyword>
<dbReference type="PROSITE" id="PS50011">
    <property type="entry name" value="PROTEIN_KINASE_DOM"/>
    <property type="match status" value="1"/>
</dbReference>
<evidence type="ECO:0000256" key="13">
    <source>
        <dbReference type="ARBA" id="ARBA00023239"/>
    </source>
</evidence>
<keyword evidence="9" id="KW-0342">GTP-binding</keyword>
<dbReference type="PRINTS" id="PR00255">
    <property type="entry name" value="NATPEPTIDER"/>
</dbReference>
<dbReference type="AlphaFoldDB" id="A0A443SLG4"/>
<dbReference type="InterPro" id="IPR001245">
    <property type="entry name" value="Ser-Thr/Tyr_kinase_cat_dom"/>
</dbReference>
<evidence type="ECO:0000256" key="15">
    <source>
        <dbReference type="RuleBase" id="RU000405"/>
    </source>
</evidence>
<evidence type="ECO:0000313" key="22">
    <source>
        <dbReference type="EMBL" id="RWS28371.1"/>
    </source>
</evidence>
<dbReference type="SUPFAM" id="SSF55073">
    <property type="entry name" value="Nucleotide cyclase"/>
    <property type="match status" value="1"/>
</dbReference>
<dbReference type="GO" id="GO:0035556">
    <property type="term" value="P:intracellular signal transduction"/>
    <property type="evidence" value="ECO:0007669"/>
    <property type="project" value="InterPro"/>
</dbReference>
<dbReference type="Pfam" id="PF00211">
    <property type="entry name" value="Guanylate_cyc"/>
    <property type="match status" value="1"/>
</dbReference>
<keyword evidence="11 22" id="KW-0675">Receptor</keyword>
<dbReference type="InterPro" id="IPR000719">
    <property type="entry name" value="Prot_kinase_dom"/>
</dbReference>
<keyword evidence="13 15" id="KW-0456">Lyase</keyword>
<dbReference type="PANTHER" id="PTHR11920">
    <property type="entry name" value="GUANYLYL CYCLASE"/>
    <property type="match status" value="1"/>
</dbReference>